<name>A0A2K1R8W0_POPTR</name>
<reference evidence="2" key="2">
    <citation type="submission" date="2017-07" db="EMBL/GenBank/DDBJ databases">
        <title>WGS assembly of Populus trichocarpa.</title>
        <authorList>
            <person name="Tuskan G."/>
            <person name="Difazio S."/>
            <person name="Jansson S."/>
            <person name="Bohlmann J."/>
            <person name="Grigoriev I."/>
            <person name="Hellsten U."/>
            <person name="Putnam N."/>
            <person name="Ralph S."/>
            <person name="Rombauts S."/>
            <person name="Salamov A."/>
            <person name="Schein J."/>
            <person name="Sterck L."/>
            <person name="Aerts A."/>
            <person name="Bhalerao R."/>
            <person name="Bhalerao R."/>
            <person name="Blaudez D."/>
            <person name="Boerjan W."/>
            <person name="Brun A."/>
            <person name="Brunner A."/>
            <person name="Busov V."/>
            <person name="Campbell M."/>
            <person name="Carlson J."/>
            <person name="Chalot M."/>
            <person name="Chapman J."/>
            <person name="Chen G."/>
            <person name="Cooper D."/>
            <person name="Coutinho P."/>
            <person name="Couturier J."/>
            <person name="Covert S."/>
            <person name="Cronk Q."/>
            <person name="Cunningham R."/>
            <person name="Davis J."/>
            <person name="Degroeve S."/>
            <person name="Dejardin A."/>
            <person name="Depamphilis C."/>
            <person name="Detter J."/>
            <person name="Dirks B."/>
            <person name="Dubchak I."/>
            <person name="Duplessis S."/>
            <person name="Ehlting J."/>
            <person name="Ellis B."/>
            <person name="Gendler K."/>
            <person name="Goodstein D."/>
            <person name="Gribskov M."/>
            <person name="Grimwood J."/>
            <person name="Groover A."/>
            <person name="Gunter L."/>
            <person name="Hamberger B."/>
            <person name="Heinze B."/>
            <person name="Helariutta Y."/>
            <person name="Henrissat B."/>
            <person name="Holligan D."/>
            <person name="Holt R."/>
            <person name="Huang W."/>
            <person name="Islam-Faridi N."/>
            <person name="Jones S."/>
            <person name="Jones-Rhoades M."/>
            <person name="Jorgensen R."/>
            <person name="Joshi C."/>
            <person name="Kangasjarvi J."/>
            <person name="Karlsson J."/>
            <person name="Kelleher C."/>
            <person name="Kirkpatrick R."/>
            <person name="Kirst M."/>
            <person name="Kohler A."/>
            <person name="Kalluri U."/>
            <person name="Larimer F."/>
            <person name="Leebens-Mack J."/>
            <person name="Leple J."/>
            <person name="Locascio P."/>
            <person name="Lou Y."/>
            <person name="Lucas S."/>
            <person name="Martin F."/>
            <person name="Montanini B."/>
            <person name="Napoli C."/>
            <person name="Nelson D."/>
            <person name="Nelson C."/>
            <person name="Nieminen K."/>
            <person name="Nilsson O."/>
            <person name="Pereda V."/>
            <person name="Peter G."/>
            <person name="Philippe R."/>
            <person name="Pilate G."/>
            <person name="Poliakov A."/>
            <person name="Razumovskaya J."/>
            <person name="Richardson P."/>
            <person name="Rinaldi C."/>
            <person name="Ritland K."/>
            <person name="Rouze P."/>
            <person name="Ryaboy D."/>
            <person name="Schmutz J."/>
            <person name="Schrader J."/>
            <person name="Segerman B."/>
            <person name="Shin H."/>
            <person name="Siddiqui A."/>
            <person name="Sterky F."/>
            <person name="Terry A."/>
            <person name="Tsai C."/>
            <person name="Uberbacher E."/>
            <person name="Unneberg P."/>
            <person name="Vahala J."/>
            <person name="Wall K."/>
            <person name="Wessler S."/>
            <person name="Yang G."/>
            <person name="Yin T."/>
            <person name="Douglas C."/>
            <person name="Marra M."/>
            <person name="Sandberg G."/>
            <person name="Van De Peer Y."/>
            <person name="Rokhsar D."/>
        </authorList>
    </citation>
    <scope>NUCLEOTIDE SEQUENCE</scope>
    <source>
        <strain evidence="2">Nisqually-1</strain>
    </source>
</reference>
<proteinExistence type="predicted"/>
<gene>
    <name evidence="2" type="ORF">POPTR_T041600</name>
</gene>
<protein>
    <submittedName>
        <fullName evidence="2">Uncharacterized protein</fullName>
    </submittedName>
</protein>
<dbReference type="InParanoid" id="A0A2K1R8W0"/>
<reference evidence="2" key="1">
    <citation type="journal article" date="2006" name="Science">
        <title>The genome of black cottonwood, Populus trichocarpa (Torr. &amp; Gray).</title>
        <authorList>
            <person name="Tuskan G.A."/>
            <person name="Difazio S."/>
            <person name="Jansson S."/>
            <person name="Bohlmann J."/>
            <person name="Grigoriev I."/>
            <person name="Hellsten U."/>
            <person name="Putnam N."/>
            <person name="Ralph S."/>
            <person name="Rombauts S."/>
            <person name="Salamov A."/>
            <person name="Schein J."/>
            <person name="Sterck L."/>
            <person name="Aerts A."/>
            <person name="Bhalerao R.R."/>
            <person name="Bhalerao R.P."/>
            <person name="Blaudez D."/>
            <person name="Boerjan W."/>
            <person name="Brun A."/>
            <person name="Brunner A."/>
            <person name="Busov V."/>
            <person name="Campbell M."/>
            <person name="Carlson J."/>
            <person name="Chalot M."/>
            <person name="Chapman J."/>
            <person name="Chen G.L."/>
            <person name="Cooper D."/>
            <person name="Coutinho P.M."/>
            <person name="Couturier J."/>
            <person name="Covert S."/>
            <person name="Cronk Q."/>
            <person name="Cunningham R."/>
            <person name="Davis J."/>
            <person name="Degroeve S."/>
            <person name="Dejardin A."/>
            <person name="Depamphilis C."/>
            <person name="Detter J."/>
            <person name="Dirks B."/>
            <person name="Dubchak I."/>
            <person name="Duplessis S."/>
            <person name="Ehlting J."/>
            <person name="Ellis B."/>
            <person name="Gendler K."/>
            <person name="Goodstein D."/>
            <person name="Gribskov M."/>
            <person name="Grimwood J."/>
            <person name="Groover A."/>
            <person name="Gunter L."/>
            <person name="Hamberger B."/>
            <person name="Heinze B."/>
            <person name="Helariutta Y."/>
            <person name="Henrissat B."/>
            <person name="Holligan D."/>
            <person name="Holt R."/>
            <person name="Huang W."/>
            <person name="Islam-Faridi N."/>
            <person name="Jones S."/>
            <person name="Jones-Rhoades M."/>
            <person name="Jorgensen R."/>
            <person name="Joshi C."/>
            <person name="Kangasjarvi J."/>
            <person name="Karlsson J."/>
            <person name="Kelleher C."/>
            <person name="Kirkpatrick R."/>
            <person name="Kirst M."/>
            <person name="Kohler A."/>
            <person name="Kalluri U."/>
            <person name="Larimer F."/>
            <person name="Leebens-Mack J."/>
            <person name="Leple J.C."/>
            <person name="Locascio P."/>
            <person name="Lou Y."/>
            <person name="Lucas S."/>
            <person name="Martin F."/>
            <person name="Montanini B."/>
            <person name="Napoli C."/>
            <person name="Nelson D.R."/>
            <person name="Nelson C."/>
            <person name="Nieminen K."/>
            <person name="Nilsson O."/>
            <person name="Pereda V."/>
            <person name="Peter G."/>
            <person name="Philippe R."/>
            <person name="Pilate G."/>
            <person name="Poliakov A."/>
            <person name="Razumovskaya J."/>
            <person name="Richardson P."/>
            <person name="Rinaldi C."/>
            <person name="Ritland K."/>
            <person name="Rouze P."/>
            <person name="Ryaboy D."/>
            <person name="Schmutz J."/>
            <person name="Schrader J."/>
            <person name="Segerman B."/>
            <person name="Shin H."/>
            <person name="Siddiqui A."/>
            <person name="Sterky F."/>
            <person name="Terry A."/>
            <person name="Tsai C.J."/>
            <person name="Uberbacher E."/>
            <person name="Unneberg P."/>
            <person name="Vahala J."/>
            <person name="Wall K."/>
            <person name="Wessler S."/>
            <person name="Yang G."/>
            <person name="Yin T."/>
            <person name="Douglas C."/>
            <person name="Marra M."/>
            <person name="Sandberg G."/>
            <person name="Van de Peer Y."/>
            <person name="Rokhsar D."/>
        </authorList>
    </citation>
    <scope>NUCLEOTIDE SEQUENCE [LARGE SCALE GENOMIC DNA]</scope>
    <source>
        <strain evidence="2">Nisqually-1</strain>
    </source>
</reference>
<feature type="transmembrane region" description="Helical" evidence="1">
    <location>
        <begin position="6"/>
        <end position="22"/>
    </location>
</feature>
<organism evidence="2">
    <name type="scientific">Populus trichocarpa</name>
    <name type="common">Western balsam poplar</name>
    <name type="synonym">Populus balsamifera subsp. trichocarpa</name>
    <dbReference type="NCBI Taxonomy" id="3694"/>
    <lineage>
        <taxon>Eukaryota</taxon>
        <taxon>Viridiplantae</taxon>
        <taxon>Streptophyta</taxon>
        <taxon>Embryophyta</taxon>
        <taxon>Tracheophyta</taxon>
        <taxon>Spermatophyta</taxon>
        <taxon>Magnoliopsida</taxon>
        <taxon>eudicotyledons</taxon>
        <taxon>Gunneridae</taxon>
        <taxon>Pentapetalae</taxon>
        <taxon>rosids</taxon>
        <taxon>fabids</taxon>
        <taxon>Malpighiales</taxon>
        <taxon>Salicaceae</taxon>
        <taxon>Saliceae</taxon>
        <taxon>Populus</taxon>
    </lineage>
</organism>
<accession>A0A2K1R8W0</accession>
<keyword evidence="1" id="KW-0812">Transmembrane</keyword>
<sequence>MLLFLKFMGIFIYFIVIIIQRQKSILLSKLKKTSNRSDEISASERNSILISKLKKYIIGSDEIAARERNSKKRTISRF</sequence>
<evidence type="ECO:0000256" key="1">
    <source>
        <dbReference type="SAM" id="Phobius"/>
    </source>
</evidence>
<keyword evidence="1" id="KW-1133">Transmembrane helix</keyword>
<dbReference type="EMBL" id="KZ623357">
    <property type="protein sequence ID" value="PNS23721.1"/>
    <property type="molecule type" value="Genomic_DNA"/>
</dbReference>
<dbReference type="AlphaFoldDB" id="A0A2K1R8W0"/>
<evidence type="ECO:0000313" key="2">
    <source>
        <dbReference type="EMBL" id="PNS23721.1"/>
    </source>
</evidence>
<keyword evidence="1" id="KW-0472">Membrane</keyword>